<evidence type="ECO:0000313" key="2">
    <source>
        <dbReference type="EMBL" id="ABG61359.1"/>
    </source>
</evidence>
<dbReference type="Pfam" id="PF06527">
    <property type="entry name" value="TniQ"/>
    <property type="match status" value="1"/>
</dbReference>
<sequence>MTEEAARAGFAIEIRERYADVARDRWPASVAPLPDELLSSWLHRVALANGIAPRSFRGVLGLDEKMWSPRLDLKLPRHVARLLADQTGLRQEAIEAMTISRCAMAPLLLPLRDNAHRNRSTWMQYCPDCLAADDTPYFRREWRLSSRVSCFAHGCGLRDRCPACHAGVATFEQSELVPQHFCARCGFDVRAAPKASVKAAARRLERVIVDICRVESAKGSAKSSDAVSRVLRTPVAADVRWGRTLTNLSSAARIRCFEALAAKPSDWLVNDMEGAGACRRWMIVAAGSHEELIERFADFLETHQGSPRRKRSPPAVDRTALFAAYFWVMQSGQLRTGRQPLMTL</sequence>
<dbReference type="HOGENOM" id="CLU_055102_0_0_5"/>
<dbReference type="AlphaFoldDB" id="Q11ML0"/>
<dbReference type="InterPro" id="IPR009492">
    <property type="entry name" value="TniQ"/>
</dbReference>
<reference evidence="2" key="1">
    <citation type="submission" date="2006-06" db="EMBL/GenBank/DDBJ databases">
        <title>Complete sequence of Plasmid 1 of Chelativorans sp. BNC1.</title>
        <authorList>
            <consortium name="US DOE Joint Genome Institute"/>
            <person name="Copeland A."/>
            <person name="Lucas S."/>
            <person name="Lapidus A."/>
            <person name="Barry K."/>
            <person name="Detter J.C."/>
            <person name="Glavina del Rio T."/>
            <person name="Hammon N."/>
            <person name="Israni S."/>
            <person name="Dalin E."/>
            <person name="Tice H."/>
            <person name="Pitluck S."/>
            <person name="Chertkov O."/>
            <person name="Brettin T."/>
            <person name="Bruce D."/>
            <person name="Han C."/>
            <person name="Tapia R."/>
            <person name="Gilna P."/>
            <person name="Schmutz J."/>
            <person name="Larimer F."/>
            <person name="Land M."/>
            <person name="Hauser L."/>
            <person name="Kyrpides N."/>
            <person name="Mikhailova N."/>
            <person name="Richardson P."/>
        </authorList>
    </citation>
    <scope>NUCLEOTIDE SEQUENCE</scope>
    <source>
        <strain evidence="2">BNC1</strain>
        <plasmid evidence="2">1</plasmid>
    </source>
</reference>
<organism evidence="2">
    <name type="scientific">Chelativorans sp. (strain BNC1)</name>
    <dbReference type="NCBI Taxonomy" id="266779"/>
    <lineage>
        <taxon>Bacteria</taxon>
        <taxon>Pseudomonadati</taxon>
        <taxon>Pseudomonadota</taxon>
        <taxon>Alphaproteobacteria</taxon>
        <taxon>Hyphomicrobiales</taxon>
        <taxon>Phyllobacteriaceae</taxon>
        <taxon>Chelativorans</taxon>
    </lineage>
</organism>
<dbReference type="EMBL" id="CP000389">
    <property type="protein sequence ID" value="ABG61359.1"/>
    <property type="molecule type" value="Genomic_DNA"/>
</dbReference>
<keyword evidence="2" id="KW-0614">Plasmid</keyword>
<dbReference type="KEGG" id="mes:Meso_4392"/>
<protein>
    <recommendedName>
        <fullName evidence="1">TniQ domain-containing protein</fullName>
    </recommendedName>
</protein>
<proteinExistence type="predicted"/>
<feature type="domain" description="TniQ" evidence="1">
    <location>
        <begin position="29"/>
        <end position="157"/>
    </location>
</feature>
<evidence type="ECO:0000259" key="1">
    <source>
        <dbReference type="Pfam" id="PF06527"/>
    </source>
</evidence>
<dbReference type="OrthoDB" id="6917259at2"/>
<accession>Q11ML0</accession>
<geneLocation type="plasmid" evidence="2">
    <name>1</name>
</geneLocation>
<name>Q11ML0_CHESB</name>
<gene>
    <name evidence="2" type="ordered locus">Meso_4392</name>
</gene>